<dbReference type="Pfam" id="PF25596">
    <property type="entry name" value="CPSase_L_D1"/>
    <property type="match status" value="2"/>
</dbReference>
<comment type="domain">
    <text evidence="14">The large subunit is composed of 2 ATP-grasp domains that are involved in binding the 2 ATP molecules needed for carbamoyl phosphate synthesis. The N-terminal ATP-grasp domain (referred to as the carboxyphosphate synthetic component) catalyzes the ATP-dependent phosphorylation of hydrogencarbonate to carboxyphosphate and the subsequent nucleophilic attack by ammonia to form a carbamate intermediate. The C-terminal ATP-grasp domain (referred to as the carbamoyl phosphate synthetic component) then catalyzes the phosphorylation of carbamate with the second ATP to form the end product carbamoyl phosphate. The reactive and unstable enzyme intermediates are sequentially channeled from one active site to the next through the interior of the protein over a distance of at least 96 A.</text>
</comment>
<dbReference type="GO" id="GO:0004088">
    <property type="term" value="F:carbamoyl-phosphate synthase (glutamine-hydrolyzing) activity"/>
    <property type="evidence" value="ECO:0007669"/>
    <property type="project" value="UniProtKB-EC"/>
</dbReference>
<keyword evidence="7 14" id="KW-0677">Repeat</keyword>
<feature type="binding site" evidence="14">
    <location>
        <position position="298"/>
    </location>
    <ligand>
        <name>Mg(2+)</name>
        <dbReference type="ChEBI" id="CHEBI:18420"/>
        <label>2</label>
    </ligand>
</feature>
<dbReference type="HAMAP" id="MF_01210_A">
    <property type="entry name" value="CPSase_L_chain_A"/>
    <property type="match status" value="1"/>
</dbReference>
<feature type="binding site" evidence="14">
    <location>
        <position position="832"/>
    </location>
    <ligand>
        <name>Mn(2+)</name>
        <dbReference type="ChEBI" id="CHEBI:29035"/>
        <label>3</label>
    </ligand>
</feature>
<comment type="pathway">
    <text evidence="1 14">Amino-acid biosynthesis; L-arginine biosynthesis; carbamoyl phosphate from bicarbonate: step 1/1.</text>
</comment>
<dbReference type="PROSITE" id="PS50975">
    <property type="entry name" value="ATP_GRASP"/>
    <property type="match status" value="2"/>
</dbReference>
<dbReference type="InterPro" id="IPR013815">
    <property type="entry name" value="ATP_grasp_subdomain_1"/>
</dbReference>
<feature type="binding site" evidence="14">
    <location>
        <position position="820"/>
    </location>
    <ligand>
        <name>Mn(2+)</name>
        <dbReference type="ChEBI" id="CHEBI:29035"/>
        <label>3</label>
    </ligand>
</feature>
<dbReference type="EC" id="6.3.5.5" evidence="14"/>
<dbReference type="Pfam" id="PF02786">
    <property type="entry name" value="CPSase_L_D2"/>
    <property type="match status" value="2"/>
</dbReference>
<dbReference type="InterPro" id="IPR005483">
    <property type="entry name" value="CPSase_dom"/>
</dbReference>
<dbReference type="NCBIfam" id="NF003671">
    <property type="entry name" value="PRK05294.1"/>
    <property type="match status" value="1"/>
</dbReference>
<reference evidence="18" key="1">
    <citation type="journal article" date="2019" name="Int. J. Syst. Evol. Microbiol.">
        <title>The Global Catalogue of Microorganisms (GCM) 10K type strain sequencing project: providing services to taxonomists for standard genome sequencing and annotation.</title>
        <authorList>
            <consortium name="The Broad Institute Genomics Platform"/>
            <consortium name="The Broad Institute Genome Sequencing Center for Infectious Disease"/>
            <person name="Wu L."/>
            <person name="Ma J."/>
        </authorList>
    </citation>
    <scope>NUCLEOTIDE SEQUENCE [LARGE SCALE GENOMIC DNA]</scope>
    <source>
        <strain evidence="18">CCUG 54527</strain>
    </source>
</reference>
<dbReference type="EC" id="6.3.4.16" evidence="14"/>
<keyword evidence="3 14" id="KW-0055">Arginine biosynthesis</keyword>
<dbReference type="Pfam" id="PF02787">
    <property type="entry name" value="CPSase_L_D3"/>
    <property type="match status" value="1"/>
</dbReference>
<dbReference type="SMART" id="SM01096">
    <property type="entry name" value="CPSase_L_D3"/>
    <property type="match status" value="1"/>
</dbReference>
<dbReference type="SMART" id="SM00851">
    <property type="entry name" value="MGS"/>
    <property type="match status" value="1"/>
</dbReference>
<dbReference type="InterPro" id="IPR036897">
    <property type="entry name" value="CarbamoylP_synth_lsu_oligo_sf"/>
</dbReference>
<dbReference type="InterPro" id="IPR033937">
    <property type="entry name" value="MGS_CPS_CarB"/>
</dbReference>
<feature type="binding site" evidence="14">
    <location>
        <position position="820"/>
    </location>
    <ligand>
        <name>Mg(2+)</name>
        <dbReference type="ChEBI" id="CHEBI:18420"/>
        <label>3</label>
    </ligand>
</feature>
<evidence type="ECO:0000259" key="15">
    <source>
        <dbReference type="PROSITE" id="PS50975"/>
    </source>
</evidence>
<feature type="binding site" evidence="14">
    <location>
        <position position="820"/>
    </location>
    <ligand>
        <name>ATP</name>
        <dbReference type="ChEBI" id="CHEBI:30616"/>
        <label>2</label>
    </ligand>
</feature>
<dbReference type="Gene3D" id="3.40.50.20">
    <property type="match status" value="2"/>
</dbReference>
<comment type="catalytic activity">
    <reaction evidence="14">
        <text>hydrogencarbonate + L-glutamine + 2 ATP + H2O = carbamoyl phosphate + L-glutamate + 2 ADP + phosphate + 2 H(+)</text>
        <dbReference type="Rhea" id="RHEA:18633"/>
        <dbReference type="ChEBI" id="CHEBI:15377"/>
        <dbReference type="ChEBI" id="CHEBI:15378"/>
        <dbReference type="ChEBI" id="CHEBI:17544"/>
        <dbReference type="ChEBI" id="CHEBI:29985"/>
        <dbReference type="ChEBI" id="CHEBI:30616"/>
        <dbReference type="ChEBI" id="CHEBI:43474"/>
        <dbReference type="ChEBI" id="CHEBI:58228"/>
        <dbReference type="ChEBI" id="CHEBI:58359"/>
        <dbReference type="ChEBI" id="CHEBI:456216"/>
        <dbReference type="EC" id="6.3.5.5"/>
    </reaction>
</comment>
<dbReference type="InterPro" id="IPR016185">
    <property type="entry name" value="PreATP-grasp_dom_sf"/>
</dbReference>
<feature type="binding site" evidence="14">
    <location>
        <position position="832"/>
    </location>
    <ligand>
        <name>Mg(2+)</name>
        <dbReference type="ChEBI" id="CHEBI:18420"/>
        <label>3</label>
    </ligand>
</feature>
<dbReference type="PRINTS" id="PR00098">
    <property type="entry name" value="CPSASE"/>
</dbReference>
<evidence type="ECO:0000313" key="18">
    <source>
        <dbReference type="Proteomes" id="UP001596170"/>
    </source>
</evidence>
<feature type="binding site" evidence="14">
    <location>
        <position position="215"/>
    </location>
    <ligand>
        <name>ATP</name>
        <dbReference type="ChEBI" id="CHEBI:30616"/>
        <label>1</label>
    </ligand>
</feature>
<dbReference type="PROSITE" id="PS51855">
    <property type="entry name" value="MGS"/>
    <property type="match status" value="1"/>
</dbReference>
<keyword evidence="10" id="KW-0460">Magnesium</keyword>
<evidence type="ECO:0000256" key="12">
    <source>
        <dbReference type="ARBA" id="ARBA00023211"/>
    </source>
</evidence>
<feature type="binding site" evidence="14">
    <location>
        <position position="169"/>
    </location>
    <ligand>
        <name>ATP</name>
        <dbReference type="ChEBI" id="CHEBI:30616"/>
        <label>1</label>
    </ligand>
</feature>
<feature type="binding site" evidence="14">
    <location>
        <position position="298"/>
    </location>
    <ligand>
        <name>Mn(2+)</name>
        <dbReference type="ChEBI" id="CHEBI:29035"/>
        <label>2</label>
    </ligand>
</feature>
<dbReference type="Gene3D" id="3.30.470.20">
    <property type="entry name" value="ATP-grasp fold, B domain"/>
    <property type="match status" value="2"/>
</dbReference>
<feature type="binding site" evidence="14">
    <location>
        <position position="129"/>
    </location>
    <ligand>
        <name>ATP</name>
        <dbReference type="ChEBI" id="CHEBI:30616"/>
        <label>1</label>
    </ligand>
</feature>
<dbReference type="NCBIfam" id="NF009455">
    <property type="entry name" value="PRK12815.1"/>
    <property type="match status" value="1"/>
</dbReference>
<feature type="binding site" evidence="14">
    <location>
        <position position="208"/>
    </location>
    <ligand>
        <name>ATP</name>
        <dbReference type="ChEBI" id="CHEBI:30616"/>
        <label>1</label>
    </ligand>
</feature>
<dbReference type="SUPFAM" id="SSF56059">
    <property type="entry name" value="Glutathione synthetase ATP-binding domain-like"/>
    <property type="match status" value="2"/>
</dbReference>
<sequence>MPKRQDIETILVIGSGPIVIGQAAEFDYAGTQACLALKEEGYRVILINSNPATIMTDTEIADKVYIEPITLEFVSRILRKERPDALLPTLGGQTGLNMAIELDESGILKELDIEILGTKLDAIHKAEDRDLFRTLMHELNEPVPESDIIHNMEEANAFIKRIGYPVIVRPAFTLGGTGGGICHNDVELLETVTSGLKYSPVTQCLLEKSIAGYKEIEYEVMRDSKDNAIVVCNMENFDPVGIHTGDSIVTAPSQTLSDREYQMLRNVSLKIIRALKIEGGCNVQLALDPHSFNYFIIEVNPRVSRSSALASKATGYPIAKLAAKIAIGLTLDEMMNPVTGKTYACFEPALDYVVTKIPRWPFDKFESAKRNLGTQMKATGEVMAIGRTFEESILKAVRSLETGQFHLDLKNADAMTDEWIEKRIRRAGDERLFFIGEALRRGVTIEMIHDWSQIDLFFLNKLQNIVRYEAVVAANPYDFDVARKAKRMGFADHTLAKLWKSDELSVYNWRKEHHLIPVYKMVDTCAAEFESETPYFYGTYEDENESVKTDKESVIVLGSGPIRIGQGVEFDYATVHSVWAIKEAGYEAIIINSNPETVSTDFSISDKLYFEPLTIEDVMHIVDLEQPKGVIVQFGGQTAINLADKLQERGVKILGTSLEDLDRAENRDKFERALHEIDIPQPMGKTAISAQQAVIIGNDIGYPVLVRPSYVLGGRAMQIVYNQEELAHYMETAVQASPEHPVLVDRYLTGIEIEVDAISDGENVCIPGIMEHIERAGVHSGDSIAVYPPQNLSEEHLHTLIDYTTRLARGLNIIGLLNIQYVISKGEVYVIEVNPRSSRTVPFLSKITNIPMAKIATKAILGQSLPSQGIVNGLAPAPRGVFVKVPVFSFAKLRRVDITLGPEMKSTGEVMGKDTTLEKALYKGLVAAGMEIKDHGSVLMTIANKDKEEAVSIAKRFTSIGYRILATEGTADSIKAAGIPVTMVNKIGSEGPTLLDYIQKGEAQFVINTLTKGKQPERDGFRIRRESVENGIPCLTSLDTAKAMLSVIESMTFQAEEMPKQGVFA</sequence>
<feature type="region of interest" description="Carboxyphosphate synthetic domain" evidence="14">
    <location>
        <begin position="1"/>
        <end position="401"/>
    </location>
</feature>
<dbReference type="PROSITE" id="PS00866">
    <property type="entry name" value="CPSASE_1"/>
    <property type="match status" value="2"/>
</dbReference>
<evidence type="ECO:0000256" key="14">
    <source>
        <dbReference type="HAMAP-Rule" id="MF_01210"/>
    </source>
</evidence>
<comment type="subunit">
    <text evidence="14">Composed of two chains; the small (or glutamine) chain promotes the hydrolysis of glutamine to ammonia, which is used by the large (or ammonia) chain to synthesize carbamoyl phosphate. Tetramer of heterodimers (alpha,beta)4.</text>
</comment>
<feature type="binding site" evidence="14">
    <location>
        <position position="832"/>
    </location>
    <ligand>
        <name>Mg(2+)</name>
        <dbReference type="ChEBI" id="CHEBI:18420"/>
        <label>4</label>
    </ligand>
</feature>
<evidence type="ECO:0000256" key="10">
    <source>
        <dbReference type="ARBA" id="ARBA00022842"/>
    </source>
</evidence>
<dbReference type="Gene3D" id="3.40.50.1380">
    <property type="entry name" value="Methylglyoxal synthase-like domain"/>
    <property type="match status" value="1"/>
</dbReference>
<keyword evidence="8 14" id="KW-0547">Nucleotide-binding</keyword>
<feature type="binding site" evidence="14">
    <location>
        <position position="284"/>
    </location>
    <ligand>
        <name>ATP</name>
        <dbReference type="ChEBI" id="CHEBI:30616"/>
        <label>1</label>
    </ligand>
</feature>
<dbReference type="PANTHER" id="PTHR11405:SF53">
    <property type="entry name" value="CARBAMOYL-PHOSPHATE SYNTHASE [AMMONIA], MITOCHONDRIAL"/>
    <property type="match status" value="1"/>
</dbReference>
<feature type="binding site" evidence="14">
    <location>
        <position position="834"/>
    </location>
    <ligand>
        <name>Mg(2+)</name>
        <dbReference type="ChEBI" id="CHEBI:18420"/>
        <label>4</label>
    </ligand>
</feature>
<dbReference type="InterPro" id="IPR011761">
    <property type="entry name" value="ATP-grasp"/>
</dbReference>
<dbReference type="SUPFAM" id="SSF48108">
    <property type="entry name" value="Carbamoyl phosphate synthetase, large subunit connection domain"/>
    <property type="match status" value="1"/>
</dbReference>
<dbReference type="Proteomes" id="UP001596170">
    <property type="component" value="Unassembled WGS sequence"/>
</dbReference>
<dbReference type="InterPro" id="IPR036914">
    <property type="entry name" value="MGS-like_dom_sf"/>
</dbReference>
<feature type="binding site" evidence="14">
    <location>
        <position position="300"/>
    </location>
    <ligand>
        <name>Mg(2+)</name>
        <dbReference type="ChEBI" id="CHEBI:18420"/>
        <label>2</label>
    </ligand>
</feature>
<proteinExistence type="inferred from homology"/>
<dbReference type="HAMAP" id="MF_01210_B">
    <property type="entry name" value="CPSase_L_chain_B"/>
    <property type="match status" value="1"/>
</dbReference>
<comment type="catalytic activity">
    <reaction evidence="13 14">
        <text>hydrogencarbonate + NH4(+) + 2 ATP = carbamoyl phosphate + 2 ADP + phosphate + 2 H(+)</text>
        <dbReference type="Rhea" id="RHEA:18029"/>
        <dbReference type="ChEBI" id="CHEBI:15378"/>
        <dbReference type="ChEBI" id="CHEBI:17544"/>
        <dbReference type="ChEBI" id="CHEBI:28938"/>
        <dbReference type="ChEBI" id="CHEBI:30616"/>
        <dbReference type="ChEBI" id="CHEBI:43474"/>
        <dbReference type="ChEBI" id="CHEBI:58228"/>
        <dbReference type="ChEBI" id="CHEBI:456216"/>
        <dbReference type="EC" id="6.3.4.16"/>
    </reaction>
</comment>
<feature type="region of interest" description="Allosteric domain" evidence="14">
    <location>
        <begin position="930"/>
        <end position="1065"/>
    </location>
</feature>
<feature type="binding site" evidence="14">
    <location>
        <position position="832"/>
    </location>
    <ligand>
        <name>Mn(2+)</name>
        <dbReference type="ChEBI" id="CHEBI:29035"/>
        <label>4</label>
    </ligand>
</feature>
<comment type="cofactor">
    <cofactor evidence="14">
        <name>Mg(2+)</name>
        <dbReference type="ChEBI" id="CHEBI:18420"/>
    </cofactor>
    <cofactor evidence="14">
        <name>Mn(2+)</name>
        <dbReference type="ChEBI" id="CHEBI:29035"/>
    </cofactor>
    <text evidence="14">Binds 4 Mg(2+) or Mn(2+) ions per subunit.</text>
</comment>
<dbReference type="InterPro" id="IPR058047">
    <property type="entry name" value="CPSase_preATP-grasp"/>
</dbReference>
<feature type="binding site" evidence="14">
    <location>
        <position position="241"/>
    </location>
    <ligand>
        <name>ATP</name>
        <dbReference type="ChEBI" id="CHEBI:30616"/>
        <label>1</label>
    </ligand>
</feature>
<evidence type="ECO:0000313" key="17">
    <source>
        <dbReference type="EMBL" id="MFC6038268.1"/>
    </source>
</evidence>
<evidence type="ECO:0000256" key="13">
    <source>
        <dbReference type="ARBA" id="ARBA00047359"/>
    </source>
</evidence>
<dbReference type="InterPro" id="IPR005480">
    <property type="entry name" value="CPSase_lsu_oligo"/>
</dbReference>
<keyword evidence="18" id="KW-1185">Reference proteome</keyword>
<evidence type="ECO:0000256" key="2">
    <source>
        <dbReference type="ARBA" id="ARBA00009799"/>
    </source>
</evidence>
<feature type="binding site" evidence="14">
    <location>
        <position position="778"/>
    </location>
    <ligand>
        <name>ATP</name>
        <dbReference type="ChEBI" id="CHEBI:30616"/>
        <label>2</label>
    </ligand>
</feature>
<evidence type="ECO:0000256" key="1">
    <source>
        <dbReference type="ARBA" id="ARBA00005077"/>
    </source>
</evidence>
<keyword evidence="5 14" id="KW-0028">Amino-acid biosynthesis</keyword>
<name>A0ABW1L586_9BACL</name>
<dbReference type="InterPro" id="IPR005479">
    <property type="entry name" value="CPAse_ATP-bd"/>
</dbReference>
<feature type="binding site" evidence="14">
    <location>
        <position position="746"/>
    </location>
    <ligand>
        <name>ATP</name>
        <dbReference type="ChEBI" id="CHEBI:30616"/>
        <label>2</label>
    </ligand>
</feature>
<feature type="region of interest" description="Carbamoyl phosphate synthetic domain" evidence="14">
    <location>
        <begin position="547"/>
        <end position="929"/>
    </location>
</feature>
<comment type="function">
    <text evidence="14">Large subunit of the glutamine-dependent carbamoyl phosphate synthetase (CPSase). CPSase catalyzes the formation of carbamoyl phosphate from the ammonia moiety of glutamine, carbonate, and phosphate donated by ATP, constituting the first step of 2 biosynthetic pathways, one leading to arginine and/or urea and the other to pyrimidine nucleotides. The large subunit (synthetase) binds the substrates ammonia (free or transferred from glutamine from the small subunit), hydrogencarbonate and ATP and carries out an ATP-coupled ligase reaction, activating hydrogencarbonate by forming carboxy phosphate which reacts with ammonia to form carbamoyl phosphate.</text>
</comment>
<feature type="binding site" evidence="14">
    <location>
        <position position="243"/>
    </location>
    <ligand>
        <name>ATP</name>
        <dbReference type="ChEBI" id="CHEBI:30616"/>
        <label>1</label>
    </ligand>
</feature>
<evidence type="ECO:0000256" key="4">
    <source>
        <dbReference type="ARBA" id="ARBA00022598"/>
    </source>
</evidence>
<feature type="binding site" evidence="14">
    <location>
        <position position="707"/>
    </location>
    <ligand>
        <name>ATP</name>
        <dbReference type="ChEBI" id="CHEBI:30616"/>
        <label>2</label>
    </ligand>
</feature>
<feature type="binding site" evidence="14">
    <location>
        <position position="777"/>
    </location>
    <ligand>
        <name>ATP</name>
        <dbReference type="ChEBI" id="CHEBI:30616"/>
        <label>2</label>
    </ligand>
</feature>
<evidence type="ECO:0000256" key="5">
    <source>
        <dbReference type="ARBA" id="ARBA00022605"/>
    </source>
</evidence>
<dbReference type="SUPFAM" id="SSF52440">
    <property type="entry name" value="PreATP-grasp domain"/>
    <property type="match status" value="2"/>
</dbReference>
<dbReference type="SUPFAM" id="SSF52335">
    <property type="entry name" value="Methylglyoxal synthase-like"/>
    <property type="match status" value="1"/>
</dbReference>
<evidence type="ECO:0000256" key="6">
    <source>
        <dbReference type="ARBA" id="ARBA00022723"/>
    </source>
</evidence>
<keyword evidence="12" id="KW-0464">Manganese</keyword>
<feature type="binding site" evidence="14">
    <location>
        <position position="298"/>
    </location>
    <ligand>
        <name>ATP</name>
        <dbReference type="ChEBI" id="CHEBI:30616"/>
        <label>1</label>
    </ligand>
</feature>
<organism evidence="17 18">
    <name type="scientific">Paenisporosarcina macmurdoensis</name>
    <dbReference type="NCBI Taxonomy" id="212659"/>
    <lineage>
        <taxon>Bacteria</taxon>
        <taxon>Bacillati</taxon>
        <taxon>Bacillota</taxon>
        <taxon>Bacilli</taxon>
        <taxon>Bacillales</taxon>
        <taxon>Caryophanaceae</taxon>
        <taxon>Paenisporosarcina</taxon>
    </lineage>
</organism>
<feature type="binding site" evidence="14">
    <location>
        <position position="175"/>
    </location>
    <ligand>
        <name>ATP</name>
        <dbReference type="ChEBI" id="CHEBI:30616"/>
        <label>1</label>
    </ligand>
</feature>
<dbReference type="PROSITE" id="PS00867">
    <property type="entry name" value="CPSASE_2"/>
    <property type="match status" value="2"/>
</dbReference>
<accession>A0ABW1L586</accession>
<evidence type="ECO:0000256" key="3">
    <source>
        <dbReference type="ARBA" id="ARBA00022571"/>
    </source>
</evidence>
<dbReference type="InterPro" id="IPR011607">
    <property type="entry name" value="MGS-like_dom"/>
</dbReference>
<evidence type="ECO:0000256" key="8">
    <source>
        <dbReference type="ARBA" id="ARBA00022741"/>
    </source>
</evidence>
<comment type="similarity">
    <text evidence="2 14">Belongs to the CarB family.</text>
</comment>
<evidence type="ECO:0000256" key="9">
    <source>
        <dbReference type="ARBA" id="ARBA00022840"/>
    </source>
</evidence>
<dbReference type="EMBL" id="JBHSRI010000002">
    <property type="protein sequence ID" value="MFC6038268.1"/>
    <property type="molecule type" value="Genomic_DNA"/>
</dbReference>
<feature type="binding site" evidence="14">
    <location>
        <position position="210"/>
    </location>
    <ligand>
        <name>ATP</name>
        <dbReference type="ChEBI" id="CHEBI:30616"/>
        <label>1</label>
    </ligand>
</feature>
<keyword evidence="9 14" id="KW-0067">ATP-binding</keyword>
<keyword evidence="4 14" id="KW-0436">Ligase</keyword>
<feature type="binding site" evidence="14">
    <location>
        <position position="298"/>
    </location>
    <ligand>
        <name>Mg(2+)</name>
        <dbReference type="ChEBI" id="CHEBI:18420"/>
        <label>1</label>
    </ligand>
</feature>
<feature type="binding site" evidence="14">
    <location>
        <position position="752"/>
    </location>
    <ligand>
        <name>ATP</name>
        <dbReference type="ChEBI" id="CHEBI:30616"/>
        <label>2</label>
    </ligand>
</feature>
<evidence type="ECO:0000259" key="16">
    <source>
        <dbReference type="PROSITE" id="PS51855"/>
    </source>
</evidence>
<keyword evidence="6" id="KW-0479">Metal-binding</keyword>
<feature type="binding site" evidence="14">
    <location>
        <position position="748"/>
    </location>
    <ligand>
        <name>ATP</name>
        <dbReference type="ChEBI" id="CHEBI:30616"/>
        <label>2</label>
    </ligand>
</feature>
<feature type="binding site" evidence="14">
    <location>
        <position position="284"/>
    </location>
    <ligand>
        <name>Mg(2+)</name>
        <dbReference type="ChEBI" id="CHEBI:18420"/>
        <label>1</label>
    </ligand>
</feature>
<feature type="binding site" evidence="14">
    <location>
        <position position="834"/>
    </location>
    <ligand>
        <name>Mn(2+)</name>
        <dbReference type="ChEBI" id="CHEBI:29035"/>
        <label>4</label>
    </ligand>
</feature>
<dbReference type="PANTHER" id="PTHR11405">
    <property type="entry name" value="CARBAMOYLTRANSFERASE FAMILY MEMBER"/>
    <property type="match status" value="1"/>
</dbReference>
<comment type="caution">
    <text evidence="14">Lacks conserved residue(s) required for the propagation of feature annotation.</text>
</comment>
<feature type="domain" description="ATP-grasp" evidence="15">
    <location>
        <begin position="671"/>
        <end position="861"/>
    </location>
</feature>
<dbReference type="RefSeq" id="WP_377732277.1">
    <property type="nucleotide sequence ID" value="NZ_JBHSRI010000002.1"/>
</dbReference>
<feature type="domain" description="MGS-like" evidence="16">
    <location>
        <begin position="930"/>
        <end position="1065"/>
    </location>
</feature>
<protein>
    <recommendedName>
        <fullName evidence="14">Carbamoyl phosphate synthase large chain</fullName>
        <ecNumber evidence="14">6.3.4.16</ecNumber>
        <ecNumber evidence="14">6.3.5.5</ecNumber>
    </recommendedName>
    <alternativeName>
        <fullName evidence="14">Carbamoyl phosphate synthetase ammonia chain</fullName>
    </alternativeName>
</protein>
<feature type="binding site" evidence="14">
    <location>
        <position position="176"/>
    </location>
    <ligand>
        <name>ATP</name>
        <dbReference type="ChEBI" id="CHEBI:30616"/>
        <label>1</label>
    </ligand>
</feature>
<feature type="binding site" evidence="14">
    <location>
        <position position="242"/>
    </location>
    <ligand>
        <name>ATP</name>
        <dbReference type="ChEBI" id="CHEBI:30616"/>
        <label>1</label>
    </ligand>
</feature>
<dbReference type="Pfam" id="PF02142">
    <property type="entry name" value="MGS"/>
    <property type="match status" value="1"/>
</dbReference>
<dbReference type="Gene3D" id="1.10.1030.10">
    <property type="entry name" value="Carbamoyl-phosphate synthetase, large subunit oligomerisation domain"/>
    <property type="match status" value="1"/>
</dbReference>
<dbReference type="NCBIfam" id="TIGR01369">
    <property type="entry name" value="CPSaseII_lrg"/>
    <property type="match status" value="1"/>
</dbReference>
<feature type="binding site" evidence="14">
    <location>
        <position position="780"/>
    </location>
    <ligand>
        <name>ATP</name>
        <dbReference type="ChEBI" id="CHEBI:30616"/>
        <label>2</label>
    </ligand>
</feature>
<feature type="binding site" evidence="14">
    <location>
        <position position="832"/>
    </location>
    <ligand>
        <name>ATP</name>
        <dbReference type="ChEBI" id="CHEBI:30616"/>
        <label>2</label>
    </ligand>
</feature>
<feature type="binding site" evidence="14">
    <location>
        <position position="298"/>
    </location>
    <ligand>
        <name>Mn(2+)</name>
        <dbReference type="ChEBI" id="CHEBI:29035"/>
        <label>1</label>
    </ligand>
</feature>
<comment type="pathway">
    <text evidence="14">Pyrimidine metabolism; UMP biosynthesis via de novo pathway; (S)-dihydroorotate from bicarbonate: step 1/3.</text>
</comment>
<feature type="binding site" evidence="14">
    <location>
        <position position="779"/>
    </location>
    <ligand>
        <name>ATP</name>
        <dbReference type="ChEBI" id="CHEBI:30616"/>
        <label>2</label>
    </ligand>
</feature>
<evidence type="ECO:0000256" key="11">
    <source>
        <dbReference type="ARBA" id="ARBA00022975"/>
    </source>
</evidence>
<keyword evidence="11 14" id="KW-0665">Pyrimidine biosynthesis</keyword>
<feature type="domain" description="ATP-grasp" evidence="15">
    <location>
        <begin position="133"/>
        <end position="327"/>
    </location>
</feature>
<dbReference type="CDD" id="cd01424">
    <property type="entry name" value="MGS_CPS_II"/>
    <property type="match status" value="1"/>
</dbReference>
<comment type="caution">
    <text evidence="17">The sequence shown here is derived from an EMBL/GenBank/DDBJ whole genome shotgun (WGS) entry which is preliminary data.</text>
</comment>
<dbReference type="InterPro" id="IPR006275">
    <property type="entry name" value="CPSase_lsu"/>
</dbReference>
<gene>
    <name evidence="14 17" type="primary">carB</name>
    <name evidence="17" type="ORF">ACFPYN_02260</name>
</gene>
<feature type="binding site" evidence="14">
    <location>
        <position position="300"/>
    </location>
    <ligand>
        <name>Mn(2+)</name>
        <dbReference type="ChEBI" id="CHEBI:29035"/>
        <label>2</label>
    </ligand>
</feature>
<evidence type="ECO:0000256" key="7">
    <source>
        <dbReference type="ARBA" id="ARBA00022737"/>
    </source>
</evidence>
<dbReference type="Gene3D" id="3.30.1490.20">
    <property type="entry name" value="ATP-grasp fold, A domain"/>
    <property type="match status" value="1"/>
</dbReference>
<feature type="binding site" evidence="14">
    <location>
        <position position="284"/>
    </location>
    <ligand>
        <name>Mn(2+)</name>
        <dbReference type="ChEBI" id="CHEBI:29035"/>
        <label>1</label>
    </ligand>
</feature>